<feature type="domain" description="TRAF-type" evidence="16">
    <location>
        <begin position="136"/>
        <end position="181"/>
    </location>
</feature>
<evidence type="ECO:0000256" key="1">
    <source>
        <dbReference type="ARBA" id="ARBA00004496"/>
    </source>
</evidence>
<comment type="subcellular location">
    <subcellularLocation>
        <location evidence="1">Cytoplasm</location>
    </subcellularLocation>
</comment>
<dbReference type="InterPro" id="IPR002083">
    <property type="entry name" value="MATH/TRAF_dom"/>
</dbReference>
<reference evidence="17 18" key="1">
    <citation type="journal article" date="2023" name="Sci. Data">
        <title>Genome assembly of the Korean intertidal mud-creeper Batillaria attramentaria.</title>
        <authorList>
            <person name="Patra A.K."/>
            <person name="Ho P.T."/>
            <person name="Jun S."/>
            <person name="Lee S.J."/>
            <person name="Kim Y."/>
            <person name="Won Y.J."/>
        </authorList>
    </citation>
    <scope>NUCLEOTIDE SEQUENCE [LARGE SCALE GENOMIC DNA]</scope>
    <source>
        <strain evidence="17">Wonlab-2016</strain>
    </source>
</reference>
<name>A0ABD0J014_9CAEN</name>
<dbReference type="EMBL" id="JACVVK020000816">
    <property type="protein sequence ID" value="KAK7443587.1"/>
    <property type="molecule type" value="Genomic_DNA"/>
</dbReference>
<dbReference type="Pfam" id="PF02176">
    <property type="entry name" value="zf-TRAF"/>
    <property type="match status" value="1"/>
</dbReference>
<dbReference type="PROSITE" id="PS50144">
    <property type="entry name" value="MATH"/>
    <property type="match status" value="1"/>
</dbReference>
<dbReference type="PROSITE" id="PS50089">
    <property type="entry name" value="ZF_RING_2"/>
    <property type="match status" value="1"/>
</dbReference>
<evidence type="ECO:0000256" key="3">
    <source>
        <dbReference type="ARBA" id="ARBA00022499"/>
    </source>
</evidence>
<evidence type="ECO:0000256" key="9">
    <source>
        <dbReference type="ARBA" id="ARBA00022843"/>
    </source>
</evidence>
<dbReference type="InterPro" id="IPR049342">
    <property type="entry name" value="TRAF1-6_MATH_dom"/>
</dbReference>
<evidence type="ECO:0000256" key="11">
    <source>
        <dbReference type="PROSITE-ProRule" id="PRU00207"/>
    </source>
</evidence>
<evidence type="ECO:0000256" key="7">
    <source>
        <dbReference type="ARBA" id="ARBA00022771"/>
    </source>
</evidence>
<protein>
    <recommendedName>
        <fullName evidence="19">TNF receptor-associated factor</fullName>
    </recommendedName>
</protein>
<dbReference type="Gene3D" id="3.30.40.10">
    <property type="entry name" value="Zinc/RING finger domain, C3HC4 (zinc finger)"/>
    <property type="match status" value="3"/>
</dbReference>
<evidence type="ECO:0000256" key="4">
    <source>
        <dbReference type="ARBA" id="ARBA00022703"/>
    </source>
</evidence>
<evidence type="ECO:0000259" key="14">
    <source>
        <dbReference type="PROSITE" id="PS50089"/>
    </source>
</evidence>
<dbReference type="Pfam" id="PF21355">
    <property type="entry name" value="TRAF-mep_MATH"/>
    <property type="match status" value="1"/>
</dbReference>
<dbReference type="Proteomes" id="UP001519460">
    <property type="component" value="Unassembled WGS sequence"/>
</dbReference>
<dbReference type="PANTHER" id="PTHR10131">
    <property type="entry name" value="TNF RECEPTOR ASSOCIATED FACTOR"/>
    <property type="match status" value="1"/>
</dbReference>
<dbReference type="SUPFAM" id="SSF57850">
    <property type="entry name" value="RING/U-box"/>
    <property type="match status" value="1"/>
</dbReference>
<dbReference type="InterPro" id="IPR001841">
    <property type="entry name" value="Znf_RING"/>
</dbReference>
<gene>
    <name evidence="17" type="ORF">BaRGS_00040452</name>
</gene>
<evidence type="ECO:0000256" key="2">
    <source>
        <dbReference type="ARBA" id="ARBA00022490"/>
    </source>
</evidence>
<dbReference type="SMART" id="SM00061">
    <property type="entry name" value="MATH"/>
    <property type="match status" value="1"/>
</dbReference>
<feature type="compositionally biased region" description="Low complexity" evidence="13">
    <location>
        <begin position="323"/>
        <end position="339"/>
    </location>
</feature>
<dbReference type="InterPro" id="IPR001293">
    <property type="entry name" value="Znf_TRAF"/>
</dbReference>
<dbReference type="SUPFAM" id="SSF49599">
    <property type="entry name" value="TRAF domain-like"/>
    <property type="match status" value="1"/>
</dbReference>
<keyword evidence="10 12" id="KW-0175">Coiled coil</keyword>
<feature type="zinc finger region" description="TRAF-type" evidence="11">
    <location>
        <begin position="189"/>
        <end position="238"/>
    </location>
</feature>
<evidence type="ECO:0000313" key="18">
    <source>
        <dbReference type="Proteomes" id="UP001519460"/>
    </source>
</evidence>
<feature type="zinc finger region" description="TRAF-type" evidence="11">
    <location>
        <begin position="136"/>
        <end position="181"/>
    </location>
</feature>
<dbReference type="Gene3D" id="2.60.210.10">
    <property type="entry name" value="Apoptosis, Tumor Necrosis Factor Receptor Associated Protein 2, Chain A"/>
    <property type="match status" value="1"/>
</dbReference>
<dbReference type="PROSITE" id="PS50145">
    <property type="entry name" value="ZF_TRAF"/>
    <property type="match status" value="2"/>
</dbReference>
<evidence type="ECO:0000313" key="17">
    <source>
        <dbReference type="EMBL" id="KAK7443587.1"/>
    </source>
</evidence>
<feature type="domain" description="TRAF-type" evidence="16">
    <location>
        <begin position="189"/>
        <end position="238"/>
    </location>
</feature>
<dbReference type="Gene3D" id="1.20.5.170">
    <property type="match status" value="1"/>
</dbReference>
<feature type="region of interest" description="Disordered" evidence="13">
    <location>
        <begin position="1"/>
        <end position="30"/>
    </location>
</feature>
<dbReference type="PANTHER" id="PTHR10131:SF138">
    <property type="entry name" value="RE66324P"/>
    <property type="match status" value="1"/>
</dbReference>
<keyword evidence="8 11" id="KW-0862">Zinc</keyword>
<keyword evidence="3" id="KW-1017">Isopeptide bond</keyword>
<evidence type="ECO:0000256" key="13">
    <source>
        <dbReference type="SAM" id="MobiDB-lite"/>
    </source>
</evidence>
<dbReference type="FunFam" id="2.60.210.10:FF:000001">
    <property type="entry name" value="TNF receptor-associated factor"/>
    <property type="match status" value="1"/>
</dbReference>
<evidence type="ECO:0000256" key="6">
    <source>
        <dbReference type="ARBA" id="ARBA00022737"/>
    </source>
</evidence>
<dbReference type="InterPro" id="IPR012227">
    <property type="entry name" value="TNF_rcpt-assoc_TRAF_met"/>
</dbReference>
<accession>A0ABD0J014</accession>
<keyword evidence="9" id="KW-0832">Ubl conjugation</keyword>
<evidence type="ECO:0000259" key="15">
    <source>
        <dbReference type="PROSITE" id="PS50144"/>
    </source>
</evidence>
<keyword evidence="6" id="KW-0677">Repeat</keyword>
<dbReference type="InterPro" id="IPR008974">
    <property type="entry name" value="TRAF-like"/>
</dbReference>
<proteinExistence type="predicted"/>
<evidence type="ECO:0000259" key="16">
    <source>
        <dbReference type="PROSITE" id="PS50145"/>
    </source>
</evidence>
<keyword evidence="18" id="KW-1185">Reference proteome</keyword>
<dbReference type="GO" id="GO:0008270">
    <property type="term" value="F:zinc ion binding"/>
    <property type="evidence" value="ECO:0007669"/>
    <property type="project" value="UniProtKB-KW"/>
</dbReference>
<organism evidence="17 18">
    <name type="scientific">Batillaria attramentaria</name>
    <dbReference type="NCBI Taxonomy" id="370345"/>
    <lineage>
        <taxon>Eukaryota</taxon>
        <taxon>Metazoa</taxon>
        <taxon>Spiralia</taxon>
        <taxon>Lophotrochozoa</taxon>
        <taxon>Mollusca</taxon>
        <taxon>Gastropoda</taxon>
        <taxon>Caenogastropoda</taxon>
        <taxon>Sorbeoconcha</taxon>
        <taxon>Cerithioidea</taxon>
        <taxon>Batillariidae</taxon>
        <taxon>Batillaria</taxon>
    </lineage>
</organism>
<dbReference type="PIRSF" id="PIRSF015614">
    <property type="entry name" value="TRAF"/>
    <property type="match status" value="1"/>
</dbReference>
<feature type="domain" description="MATH" evidence="15">
    <location>
        <begin position="433"/>
        <end position="579"/>
    </location>
</feature>
<dbReference type="AlphaFoldDB" id="A0ABD0J014"/>
<feature type="region of interest" description="Disordered" evidence="13">
    <location>
        <begin position="318"/>
        <end position="339"/>
    </location>
</feature>
<feature type="region of interest" description="Disordered" evidence="13">
    <location>
        <begin position="270"/>
        <end position="289"/>
    </location>
</feature>
<keyword evidence="7 11" id="KW-0863">Zinc-finger</keyword>
<feature type="domain" description="RING-type" evidence="14">
    <location>
        <begin position="46"/>
        <end position="86"/>
    </location>
</feature>
<keyword evidence="5 11" id="KW-0479">Metal-binding</keyword>
<evidence type="ECO:0000256" key="10">
    <source>
        <dbReference type="ARBA" id="ARBA00023054"/>
    </source>
</evidence>
<evidence type="ECO:0000256" key="12">
    <source>
        <dbReference type="SAM" id="Coils"/>
    </source>
</evidence>
<dbReference type="GO" id="GO:0005737">
    <property type="term" value="C:cytoplasm"/>
    <property type="evidence" value="ECO:0007669"/>
    <property type="project" value="UniProtKB-SubCell"/>
</dbReference>
<dbReference type="GO" id="GO:0006915">
    <property type="term" value="P:apoptotic process"/>
    <property type="evidence" value="ECO:0007669"/>
    <property type="project" value="UniProtKB-KW"/>
</dbReference>
<comment type="caution">
    <text evidence="17">The sequence shown here is derived from an EMBL/GenBank/DDBJ whole genome shotgun (WGS) entry which is preliminary data.</text>
</comment>
<evidence type="ECO:0008006" key="19">
    <source>
        <dbReference type="Google" id="ProtNLM"/>
    </source>
</evidence>
<keyword evidence="2" id="KW-0963">Cytoplasm</keyword>
<dbReference type="InterPro" id="IPR013083">
    <property type="entry name" value="Znf_RING/FYVE/PHD"/>
</dbReference>
<sequence>MATASAQSSLAMDSVPEVMPPTSGRRKGGYPKHVLLSADEQERFSCGHCRLILRDPVQNACGHRFCTTCKEDIISSGKTLYCKICKDDGYPDDECKLIPAEMFPDRGINREMSKARAKCPNDMCVWAGRFIEYVKHEAECKHQPMVCEKCQQPVSRNKLDQHKNNECPQRSVKCEHCQKEMAFVVKEQHLKEECQKVPESCPQCSTRVPREKMRKHTTQDCPQRTVACPLDDCSHPLPLDRYLQHLQKNTPKHLLWCLTQLQELHDSVNGLTGTEKGASGGGAGASQRSTDAHDILKAKIEQLEESIQNLMRTHRPVEGAVGGSDEASGGGATASASAGAQGGLDRVSAMEFKVNSLEPILSVLHGEMNRCIGAIEALEQKLQRETVMAQEFRQKIEQYEQTISTMSNTITQRDLKLRELENRLSNLSQDQPDGTLLWRITNFSKVRQEAIQGNVSNIHSRPFYTGPIGYKMCVRLYPNGDGMGKGTHLSLFFTLMRSNHDALLPWPFKQKVYFMLIDQNFKKHIVDAFRSEPNSSSFKRPESEMNIATGCPLFMALSKLNAPGHGYLKDDTMYIRIVVETDGLEEHSKQFEPRNVQMANAP</sequence>
<evidence type="ECO:0000256" key="5">
    <source>
        <dbReference type="ARBA" id="ARBA00022723"/>
    </source>
</evidence>
<feature type="compositionally biased region" description="Polar residues" evidence="13">
    <location>
        <begin position="1"/>
        <end position="11"/>
    </location>
</feature>
<keyword evidence="4" id="KW-0053">Apoptosis</keyword>
<evidence type="ECO:0000256" key="8">
    <source>
        <dbReference type="ARBA" id="ARBA00022833"/>
    </source>
</evidence>
<feature type="coiled-coil region" evidence="12">
    <location>
        <begin position="375"/>
        <end position="430"/>
    </location>
</feature>